<evidence type="ECO:0000256" key="1">
    <source>
        <dbReference type="SAM" id="Phobius"/>
    </source>
</evidence>
<accession>A0A1L7V3R8</accession>
<evidence type="ECO:0000313" key="2">
    <source>
        <dbReference type="EMBL" id="CZR32430.1"/>
    </source>
</evidence>
<reference evidence="3" key="1">
    <citation type="journal article" date="2016" name="Genome Biol. Evol.">
        <title>Comparative 'omics' of the Fusarium fujikuroi species complex highlights differences in genetic potential and metabolite synthesis.</title>
        <authorList>
            <person name="Niehaus E.-M."/>
            <person name="Muensterkoetter M."/>
            <person name="Proctor R.H."/>
            <person name="Brown D.W."/>
            <person name="Sharon A."/>
            <person name="Idan Y."/>
            <person name="Oren-Young L."/>
            <person name="Sieber C.M."/>
            <person name="Novak O."/>
            <person name="Pencik A."/>
            <person name="Tarkowska D."/>
            <person name="Hromadova K."/>
            <person name="Freeman S."/>
            <person name="Maymon M."/>
            <person name="Elazar M."/>
            <person name="Youssef S.A."/>
            <person name="El-Shabrawy E.S.M."/>
            <person name="Shalaby A.B.A."/>
            <person name="Houterman P."/>
            <person name="Brock N.L."/>
            <person name="Burkhardt I."/>
            <person name="Tsavkelova E.A."/>
            <person name="Dickschat J.S."/>
            <person name="Galuszka P."/>
            <person name="Gueldener U."/>
            <person name="Tudzynski B."/>
        </authorList>
    </citation>
    <scope>NUCLEOTIDE SEQUENCE [LARGE SCALE GENOMIC DNA]</scope>
    <source>
        <strain evidence="3">ET1</strain>
    </source>
</reference>
<keyword evidence="1" id="KW-0812">Transmembrane</keyword>
<dbReference type="GeneID" id="42046901"/>
<keyword evidence="3" id="KW-1185">Reference proteome</keyword>
<gene>
    <name evidence="2" type="ORF">FPRO_02014</name>
</gene>
<dbReference type="AlphaFoldDB" id="A0A1L7V3R8"/>
<protein>
    <submittedName>
        <fullName evidence="2">Uncharacterized protein</fullName>
    </submittedName>
</protein>
<dbReference type="EMBL" id="FJOF01000001">
    <property type="protein sequence ID" value="CZR32430.1"/>
    <property type="molecule type" value="Genomic_DNA"/>
</dbReference>
<feature type="transmembrane region" description="Helical" evidence="1">
    <location>
        <begin position="12"/>
        <end position="30"/>
    </location>
</feature>
<dbReference type="VEuPathDB" id="FungiDB:FPRO_02014"/>
<evidence type="ECO:0000313" key="3">
    <source>
        <dbReference type="Proteomes" id="UP000183971"/>
    </source>
</evidence>
<comment type="caution">
    <text evidence="2">The sequence shown here is derived from an EMBL/GenBank/DDBJ whole genome shotgun (WGS) entry which is preliminary data.</text>
</comment>
<name>A0A1L7V3R8_FUSPR</name>
<sequence>MSDTLNSYYQQIAVLTGTVIAISTSIATWWNAYSSHSQAGEGSQAQYCFQQYQICERDKADKEAQIRDLQWKIRDLEPKLNQR</sequence>
<dbReference type="Proteomes" id="UP000183971">
    <property type="component" value="Unassembled WGS sequence"/>
</dbReference>
<keyword evidence="1" id="KW-1133">Transmembrane helix</keyword>
<organism evidence="2 3">
    <name type="scientific">Fusarium proliferatum (strain ET1)</name>
    <name type="common">Orchid endophyte fungus</name>
    <dbReference type="NCBI Taxonomy" id="1227346"/>
    <lineage>
        <taxon>Eukaryota</taxon>
        <taxon>Fungi</taxon>
        <taxon>Dikarya</taxon>
        <taxon>Ascomycota</taxon>
        <taxon>Pezizomycotina</taxon>
        <taxon>Sordariomycetes</taxon>
        <taxon>Hypocreomycetidae</taxon>
        <taxon>Hypocreales</taxon>
        <taxon>Nectriaceae</taxon>
        <taxon>Fusarium</taxon>
        <taxon>Fusarium fujikuroi species complex</taxon>
    </lineage>
</organism>
<proteinExistence type="predicted"/>
<dbReference type="RefSeq" id="XP_031074459.1">
    <property type="nucleotide sequence ID" value="XM_031223236.1"/>
</dbReference>
<keyword evidence="1" id="KW-0472">Membrane</keyword>